<dbReference type="EMBL" id="ARZA01000127">
    <property type="protein sequence ID" value="EOD00717.1"/>
    <property type="molecule type" value="Genomic_DNA"/>
</dbReference>
<dbReference type="OrthoDB" id="1953372at2"/>
<protein>
    <submittedName>
        <fullName evidence="1">Uncharacterized protein</fullName>
    </submittedName>
</protein>
<dbReference type="AlphaFoldDB" id="R1AVM5"/>
<sequence length="136" mass="16253">MKLNNKLILTCLVVILVLTVVVFKYLNDNKGKKIFDLPIHSIQLQKGIEGKLITIKEDNQINSFIKNLKVDKWKLIKNWEYKSFPEIYIFVHQNGKRYDIGFYLVDKNVYCSITYKTVNRYYKVPNDVYEEIIKHF</sequence>
<organism evidence="1 2">
    <name type="scientific">Caldisalinibacter kiritimatiensis</name>
    <dbReference type="NCBI Taxonomy" id="1304284"/>
    <lineage>
        <taxon>Bacteria</taxon>
        <taxon>Bacillati</taxon>
        <taxon>Bacillota</taxon>
        <taxon>Tissierellia</taxon>
        <taxon>Tissierellales</taxon>
        <taxon>Thermohalobacteraceae</taxon>
        <taxon>Caldisalinibacter</taxon>
    </lineage>
</organism>
<keyword evidence="2" id="KW-1185">Reference proteome</keyword>
<name>R1AVM5_9FIRM</name>
<evidence type="ECO:0000313" key="1">
    <source>
        <dbReference type="EMBL" id="EOD00717.1"/>
    </source>
</evidence>
<gene>
    <name evidence="1" type="ORF">L21TH_1232</name>
</gene>
<accession>R1AVM5</accession>
<dbReference type="RefSeq" id="WP_006311939.1">
    <property type="nucleotide sequence ID" value="NZ_ARZA01000127.1"/>
</dbReference>
<evidence type="ECO:0000313" key="2">
    <source>
        <dbReference type="Proteomes" id="UP000013378"/>
    </source>
</evidence>
<dbReference type="Proteomes" id="UP000013378">
    <property type="component" value="Unassembled WGS sequence"/>
</dbReference>
<comment type="caution">
    <text evidence="1">The sequence shown here is derived from an EMBL/GenBank/DDBJ whole genome shotgun (WGS) entry which is preliminary data.</text>
</comment>
<reference evidence="1 2" key="1">
    <citation type="journal article" date="2015" name="Geomicrobiol. J.">
        <title>Caldisalinibacter kiritimatiensis gen. nov., sp. nov., a moderately thermohalophilic thiosulfate-reducing bacterium from a hypersaline microbial mat.</title>
        <authorList>
            <person name="Ben Hania W."/>
            <person name="Joseph M."/>
            <person name="Fiebig A."/>
            <person name="Bunk B."/>
            <person name="Klenk H.-P."/>
            <person name="Fardeau M.-L."/>
            <person name="Spring S."/>
        </authorList>
    </citation>
    <scope>NUCLEOTIDE SEQUENCE [LARGE SCALE GENOMIC DNA]</scope>
    <source>
        <strain evidence="1 2">L21-TH-D2</strain>
    </source>
</reference>
<proteinExistence type="predicted"/>